<dbReference type="InterPro" id="IPR001296">
    <property type="entry name" value="Glyco_trans_1"/>
</dbReference>
<dbReference type="RefSeq" id="WP_161507353.1">
    <property type="nucleotide sequence ID" value="NZ_CAWPID010000001.1"/>
</dbReference>
<feature type="domain" description="Glycosyl transferase family 1" evidence="4">
    <location>
        <begin position="779"/>
        <end position="917"/>
    </location>
</feature>
<dbReference type="InterPro" id="IPR001173">
    <property type="entry name" value="Glyco_trans_2-like"/>
</dbReference>
<dbReference type="Proteomes" id="UP000463871">
    <property type="component" value="Chromosome"/>
</dbReference>
<dbReference type="Gene3D" id="3.90.550.10">
    <property type="entry name" value="Spore Coat Polysaccharide Biosynthesis Protein SpsA, Chain A"/>
    <property type="match status" value="1"/>
</dbReference>
<dbReference type="GO" id="GO:0016757">
    <property type="term" value="F:glycosyltransferase activity"/>
    <property type="evidence" value="ECO:0007669"/>
    <property type="project" value="UniProtKB-KW"/>
</dbReference>
<dbReference type="Pfam" id="PF00534">
    <property type="entry name" value="Glycos_transf_1"/>
    <property type="match status" value="1"/>
</dbReference>
<gene>
    <name evidence="6" type="ORF">GWI30_13720</name>
</gene>
<dbReference type="Gene3D" id="3.40.50.2000">
    <property type="entry name" value="Glycogen Phosphorylase B"/>
    <property type="match status" value="2"/>
</dbReference>
<evidence type="ECO:0000259" key="5">
    <source>
        <dbReference type="Pfam" id="PF00535"/>
    </source>
</evidence>
<dbReference type="SUPFAM" id="SSF53756">
    <property type="entry name" value="UDP-Glycosyltransferase/glycogen phosphorylase"/>
    <property type="match status" value="1"/>
</dbReference>
<keyword evidence="2" id="KW-0328">Glycosyltransferase</keyword>
<evidence type="ECO:0000313" key="6">
    <source>
        <dbReference type="EMBL" id="QHQ51813.1"/>
    </source>
</evidence>
<keyword evidence="3" id="KW-0808">Transferase</keyword>
<name>A0AAE6VPT2_AERME</name>
<feature type="domain" description="Glycosyltransferase 2-like" evidence="5">
    <location>
        <begin position="286"/>
        <end position="462"/>
    </location>
</feature>
<dbReference type="EMBL" id="CP047962">
    <property type="protein sequence ID" value="QHQ51813.1"/>
    <property type="molecule type" value="Genomic_DNA"/>
</dbReference>
<reference evidence="6 7" key="1">
    <citation type="submission" date="2020-01" db="EMBL/GenBank/DDBJ databases">
        <title>Complete genome of Aeromonas media MC64.</title>
        <authorList>
            <person name="Cao G."/>
            <person name="Fu J."/>
            <person name="Zhong C."/>
        </authorList>
    </citation>
    <scope>NUCLEOTIDE SEQUENCE [LARGE SCALE GENOMIC DNA]</scope>
    <source>
        <strain evidence="6 7">MC64</strain>
    </source>
</reference>
<dbReference type="Pfam" id="PF00535">
    <property type="entry name" value="Glycos_transf_2"/>
    <property type="match status" value="1"/>
</dbReference>
<organism evidence="6 7">
    <name type="scientific">Aeromonas media</name>
    <dbReference type="NCBI Taxonomy" id="651"/>
    <lineage>
        <taxon>Bacteria</taxon>
        <taxon>Pseudomonadati</taxon>
        <taxon>Pseudomonadota</taxon>
        <taxon>Gammaproteobacteria</taxon>
        <taxon>Aeromonadales</taxon>
        <taxon>Aeromonadaceae</taxon>
        <taxon>Aeromonas</taxon>
    </lineage>
</organism>
<evidence type="ECO:0000313" key="7">
    <source>
        <dbReference type="Proteomes" id="UP000463871"/>
    </source>
</evidence>
<evidence type="ECO:0000256" key="2">
    <source>
        <dbReference type="ARBA" id="ARBA00022676"/>
    </source>
</evidence>
<dbReference type="PANTHER" id="PTHR43179:SF12">
    <property type="entry name" value="GALACTOFURANOSYLTRANSFERASE GLFT2"/>
    <property type="match status" value="1"/>
</dbReference>
<evidence type="ECO:0000256" key="3">
    <source>
        <dbReference type="ARBA" id="ARBA00022679"/>
    </source>
</evidence>
<dbReference type="AlphaFoldDB" id="A0AAE6VPT2"/>
<evidence type="ECO:0000256" key="1">
    <source>
        <dbReference type="ARBA" id="ARBA00006739"/>
    </source>
</evidence>
<evidence type="ECO:0000259" key="4">
    <source>
        <dbReference type="Pfam" id="PF00534"/>
    </source>
</evidence>
<sequence length="941" mass="106127">MKKAGKKIKSIFNAVTLKENEIKGHFDVIDGQFIHGWAVDKNKNTPVTLSLYVNDVKYKNFTSGAYREDLSLAGINNGFAGFSEQLNLQEIVKQHGYDCSISVKSELGHHELKNSPKKLSVPNVVFSIDIFENGICAGWIVDKNNEDISFSLDVIINGVSYSVTADLIRSDLSAIGISNYKHGFYINAFDLSDSDECDVCVALHYDKEYMLAPLSKFSSFSSKIRCLTNLQSFLRKEGYASISKSNHQVVHSIIPALIDQCRSNSDVPMVNNIHIHNNKKSDTVAVIIPVYKGVQETVDCINSVIHATNNTLYRLIVINDCSPDQEMEHELACFHTHECIEIYKNDVNLGFVGTVNRGMIIAEEHDVILLNSDTIVADGWLDAIITEAYKVDGANIIGTVTPISNNATICSFPEFCIDNPLPINYDVNILASICSTNKSPAQELPTAHGYCMFIKREVLNDVGYFDHQKWGKGYAEENDFSLRASKLGWKHVVTNKTFVHHLGSVSFASSASEFIAKNLEKLNGIYPDYPELVSKFVKKDPVRLLRQELAEKIIKTELSKYNGKPILFISLVIGGGTKVATDEMERLLNDEDHPVVMLTCRENGMWRLSLEQIGIFSDYQIGDEEERFINFMKDLGIWHIHYHHTLQFPTKVWDIPNMLDCQYDVTLHDYYTICPRANMVSHHDKFCDNPTIDECNRCIRNLGVHASSKLKIEDVGDTVQDWRAFHKVKLSNARKVYTPSNDTKSRIKKYIPITNIEYKYHPETLVSSIVDHEAGAEINIGFIGAIGPHKGIDVIKGLAKHIQEHNIKAKLTVIGYTCDDDHFKQFEFVTITGKYDRNNIHDLFRETAVDIIFLSSIWPETFSYTFTEAVSSSLPIATFKLGAVVERADKMKSVLQLPLNDDYEAIFNAISTYLSTPVAEQRSTGVQYSSIIKKYYDIKVT</sequence>
<comment type="similarity">
    <text evidence="1">Belongs to the glycosyltransferase 2 family.</text>
</comment>
<dbReference type="SUPFAM" id="SSF53448">
    <property type="entry name" value="Nucleotide-diphospho-sugar transferases"/>
    <property type="match status" value="1"/>
</dbReference>
<accession>A0AAE6VPT2</accession>
<proteinExistence type="inferred from homology"/>
<protein>
    <submittedName>
        <fullName evidence="6">Glycosyltransferase</fullName>
    </submittedName>
</protein>
<dbReference type="PANTHER" id="PTHR43179">
    <property type="entry name" value="RHAMNOSYLTRANSFERASE WBBL"/>
    <property type="match status" value="1"/>
</dbReference>
<dbReference type="InterPro" id="IPR029044">
    <property type="entry name" value="Nucleotide-diphossugar_trans"/>
</dbReference>